<dbReference type="GeneID" id="17278441"/>
<reference evidence="1" key="2">
    <citation type="submission" date="2024-10" db="UniProtKB">
        <authorList>
            <consortium name="EnsemblProtists"/>
        </authorList>
    </citation>
    <scope>IDENTIFICATION</scope>
</reference>
<protein>
    <recommendedName>
        <fullName evidence="3">SET domain-containing protein</fullName>
    </recommendedName>
</protein>
<dbReference type="HOGENOM" id="CLU_2065916_0_0_1"/>
<keyword evidence="2" id="KW-1185">Reference proteome</keyword>
<reference evidence="2" key="1">
    <citation type="journal article" date="2013" name="Nature">
        <title>Pan genome of the phytoplankton Emiliania underpins its global distribution.</title>
        <authorList>
            <person name="Read B.A."/>
            <person name="Kegel J."/>
            <person name="Klute M.J."/>
            <person name="Kuo A."/>
            <person name="Lefebvre S.C."/>
            <person name="Maumus F."/>
            <person name="Mayer C."/>
            <person name="Miller J."/>
            <person name="Monier A."/>
            <person name="Salamov A."/>
            <person name="Young J."/>
            <person name="Aguilar M."/>
            <person name="Claverie J.M."/>
            <person name="Frickenhaus S."/>
            <person name="Gonzalez K."/>
            <person name="Herman E.K."/>
            <person name="Lin Y.C."/>
            <person name="Napier J."/>
            <person name="Ogata H."/>
            <person name="Sarno A.F."/>
            <person name="Shmutz J."/>
            <person name="Schroeder D."/>
            <person name="de Vargas C."/>
            <person name="Verret F."/>
            <person name="von Dassow P."/>
            <person name="Valentin K."/>
            <person name="Van de Peer Y."/>
            <person name="Wheeler G."/>
            <person name="Dacks J.B."/>
            <person name="Delwiche C.F."/>
            <person name="Dyhrman S.T."/>
            <person name="Glockner G."/>
            <person name="John U."/>
            <person name="Richards T."/>
            <person name="Worden A.Z."/>
            <person name="Zhang X."/>
            <person name="Grigoriev I.V."/>
            <person name="Allen A.E."/>
            <person name="Bidle K."/>
            <person name="Borodovsky M."/>
            <person name="Bowler C."/>
            <person name="Brownlee C."/>
            <person name="Cock J.M."/>
            <person name="Elias M."/>
            <person name="Gladyshev V.N."/>
            <person name="Groth M."/>
            <person name="Guda C."/>
            <person name="Hadaegh A."/>
            <person name="Iglesias-Rodriguez M.D."/>
            <person name="Jenkins J."/>
            <person name="Jones B.M."/>
            <person name="Lawson T."/>
            <person name="Leese F."/>
            <person name="Lindquist E."/>
            <person name="Lobanov A."/>
            <person name="Lomsadze A."/>
            <person name="Malik S.B."/>
            <person name="Marsh M.E."/>
            <person name="Mackinder L."/>
            <person name="Mock T."/>
            <person name="Mueller-Roeber B."/>
            <person name="Pagarete A."/>
            <person name="Parker M."/>
            <person name="Probert I."/>
            <person name="Quesneville H."/>
            <person name="Raines C."/>
            <person name="Rensing S.A."/>
            <person name="Riano-Pachon D.M."/>
            <person name="Richier S."/>
            <person name="Rokitta S."/>
            <person name="Shiraiwa Y."/>
            <person name="Soanes D.M."/>
            <person name="van der Giezen M."/>
            <person name="Wahlund T.M."/>
            <person name="Williams B."/>
            <person name="Wilson W."/>
            <person name="Wolfe G."/>
            <person name="Wurch L.L."/>
        </authorList>
    </citation>
    <scope>NUCLEOTIDE SEQUENCE</scope>
</reference>
<evidence type="ECO:0000313" key="2">
    <source>
        <dbReference type="Proteomes" id="UP000013827"/>
    </source>
</evidence>
<name>A0A0D3KBN5_EMIH1</name>
<dbReference type="KEGG" id="ehx:EMIHUDRAFT_202382"/>
<dbReference type="Proteomes" id="UP000013827">
    <property type="component" value="Unassembled WGS sequence"/>
</dbReference>
<organism evidence="1 2">
    <name type="scientific">Emiliania huxleyi (strain CCMP1516)</name>
    <dbReference type="NCBI Taxonomy" id="280463"/>
    <lineage>
        <taxon>Eukaryota</taxon>
        <taxon>Haptista</taxon>
        <taxon>Haptophyta</taxon>
        <taxon>Prymnesiophyceae</taxon>
        <taxon>Isochrysidales</taxon>
        <taxon>Noelaerhabdaceae</taxon>
        <taxon>Emiliania</taxon>
    </lineage>
</organism>
<dbReference type="EnsemblProtists" id="EOD33170">
    <property type="protein sequence ID" value="EOD33170"/>
    <property type="gene ID" value="EMIHUDRAFT_202382"/>
</dbReference>
<evidence type="ECO:0000313" key="1">
    <source>
        <dbReference type="EnsemblProtists" id="EOD33170"/>
    </source>
</evidence>
<dbReference type="RefSeq" id="XP_005785599.1">
    <property type="nucleotide sequence ID" value="XM_005785542.1"/>
</dbReference>
<sequence>MIEVRDTDRAGRGVFAVRRLKAGTEVVRALPAAAAEDLAGDGTDVCVDEMEDARFFLGAHARLGLAESSGLAETSDLLGRAYCNSLTLYAPAEPAGDGGPKKRPLALPHQAIRCVRVDD</sequence>
<accession>A0A0D3KBN5</accession>
<dbReference type="PaxDb" id="2903-EOD33170"/>
<proteinExistence type="predicted"/>
<evidence type="ECO:0008006" key="3">
    <source>
        <dbReference type="Google" id="ProtNLM"/>
    </source>
</evidence>
<dbReference type="AlphaFoldDB" id="A0A0D3KBN5"/>